<evidence type="ECO:0000313" key="1">
    <source>
        <dbReference type="EMBL" id="PRQ37122.1"/>
    </source>
</evidence>
<reference evidence="1 2" key="1">
    <citation type="journal article" date="2018" name="Nat. Genet.">
        <title>The Rosa genome provides new insights in the design of modern roses.</title>
        <authorList>
            <person name="Bendahmane M."/>
        </authorList>
    </citation>
    <scope>NUCLEOTIDE SEQUENCE [LARGE SCALE GENOMIC DNA]</scope>
    <source>
        <strain evidence="2">cv. Old Blush</strain>
    </source>
</reference>
<sequence length="64" mass="7171">MARNLTSGFSFCYFGACFRLFESVSILSPTEVKVCICHGIISLASHFLSYAPTYRLNTKEIVDD</sequence>
<dbReference type="AlphaFoldDB" id="A0A2P6QSF5"/>
<accession>A0A2P6QSF5</accession>
<protein>
    <submittedName>
        <fullName evidence="1">Uncharacterized protein</fullName>
    </submittedName>
</protein>
<evidence type="ECO:0000313" key="2">
    <source>
        <dbReference type="Proteomes" id="UP000238479"/>
    </source>
</evidence>
<proteinExistence type="predicted"/>
<dbReference type="Proteomes" id="UP000238479">
    <property type="component" value="Chromosome 4"/>
</dbReference>
<dbReference type="Gramene" id="PRQ37122">
    <property type="protein sequence ID" value="PRQ37122"/>
    <property type="gene ID" value="RchiOBHm_Chr4g0399081"/>
</dbReference>
<organism evidence="1 2">
    <name type="scientific">Rosa chinensis</name>
    <name type="common">China rose</name>
    <dbReference type="NCBI Taxonomy" id="74649"/>
    <lineage>
        <taxon>Eukaryota</taxon>
        <taxon>Viridiplantae</taxon>
        <taxon>Streptophyta</taxon>
        <taxon>Embryophyta</taxon>
        <taxon>Tracheophyta</taxon>
        <taxon>Spermatophyta</taxon>
        <taxon>Magnoliopsida</taxon>
        <taxon>eudicotyledons</taxon>
        <taxon>Gunneridae</taxon>
        <taxon>Pentapetalae</taxon>
        <taxon>rosids</taxon>
        <taxon>fabids</taxon>
        <taxon>Rosales</taxon>
        <taxon>Rosaceae</taxon>
        <taxon>Rosoideae</taxon>
        <taxon>Rosoideae incertae sedis</taxon>
        <taxon>Rosa</taxon>
    </lineage>
</organism>
<keyword evidence="2" id="KW-1185">Reference proteome</keyword>
<gene>
    <name evidence="1" type="ORF">RchiOBHm_Chr4g0399081</name>
</gene>
<name>A0A2P6QSF5_ROSCH</name>
<dbReference type="EMBL" id="PDCK01000042">
    <property type="protein sequence ID" value="PRQ37122.1"/>
    <property type="molecule type" value="Genomic_DNA"/>
</dbReference>
<comment type="caution">
    <text evidence="1">The sequence shown here is derived from an EMBL/GenBank/DDBJ whole genome shotgun (WGS) entry which is preliminary data.</text>
</comment>